<accession>A0AAD9PYF7</accession>
<evidence type="ECO:0000313" key="2">
    <source>
        <dbReference type="EMBL" id="KAK2551199.1"/>
    </source>
</evidence>
<dbReference type="Proteomes" id="UP001249851">
    <property type="component" value="Unassembled WGS sequence"/>
</dbReference>
<feature type="compositionally biased region" description="Polar residues" evidence="1">
    <location>
        <begin position="91"/>
        <end position="111"/>
    </location>
</feature>
<evidence type="ECO:0000256" key="1">
    <source>
        <dbReference type="SAM" id="MobiDB-lite"/>
    </source>
</evidence>
<sequence length="298" mass="33571">MEEKKTGEQAKKVRFDLNEEVFIIPSKWDRLSKCKNYNARIEDSSTKPKSPAVDERRRSQLKLEQRKIAISRTDTSGKSYFTSTKANKTIALNSRPNTSPKKYAKSSQTAARKSLRDKPEGAYENITHNRKLTSPLDELKIYHRPQREIPKLEIALPKISYTSDVKKSIEKALQRSGSKSALGIPSSSTKFNVTNLAAQGKKDSTNFADSSRFEKNDRMSQRRLSDSSISEFGGQKFGMCKPTNGDDSSRFSELSAMDIVGCRPFSAWSTKITMQTERTNPMKRGSSMSSLIPNSILY</sequence>
<dbReference type="EMBL" id="JARQWQ010000100">
    <property type="protein sequence ID" value="KAK2551199.1"/>
    <property type="molecule type" value="Genomic_DNA"/>
</dbReference>
<comment type="caution">
    <text evidence="2">The sequence shown here is derived from an EMBL/GenBank/DDBJ whole genome shotgun (WGS) entry which is preliminary data.</text>
</comment>
<reference evidence="2" key="1">
    <citation type="journal article" date="2023" name="G3 (Bethesda)">
        <title>Whole genome assembly and annotation of the endangered Caribbean coral Acropora cervicornis.</title>
        <authorList>
            <person name="Selwyn J.D."/>
            <person name="Vollmer S.V."/>
        </authorList>
    </citation>
    <scope>NUCLEOTIDE SEQUENCE</scope>
    <source>
        <strain evidence="2">K2</strain>
    </source>
</reference>
<feature type="region of interest" description="Disordered" evidence="1">
    <location>
        <begin position="91"/>
        <end position="123"/>
    </location>
</feature>
<protein>
    <submittedName>
        <fullName evidence="2">Uncharacterized protein</fullName>
    </submittedName>
</protein>
<feature type="compositionally biased region" description="Basic and acidic residues" evidence="1">
    <location>
        <begin position="40"/>
        <end position="67"/>
    </location>
</feature>
<reference evidence="2" key="2">
    <citation type="journal article" date="2023" name="Science">
        <title>Genomic signatures of disease resistance in endangered staghorn corals.</title>
        <authorList>
            <person name="Vollmer S.V."/>
            <person name="Selwyn J.D."/>
            <person name="Despard B.A."/>
            <person name="Roesel C.L."/>
        </authorList>
    </citation>
    <scope>NUCLEOTIDE SEQUENCE</scope>
    <source>
        <strain evidence="2">K2</strain>
    </source>
</reference>
<evidence type="ECO:0000313" key="3">
    <source>
        <dbReference type="Proteomes" id="UP001249851"/>
    </source>
</evidence>
<proteinExistence type="predicted"/>
<name>A0AAD9PYF7_ACRCE</name>
<gene>
    <name evidence="2" type="ORF">P5673_027961</name>
</gene>
<keyword evidence="3" id="KW-1185">Reference proteome</keyword>
<feature type="region of interest" description="Disordered" evidence="1">
    <location>
        <begin position="37"/>
        <end position="69"/>
    </location>
</feature>
<organism evidence="2 3">
    <name type="scientific">Acropora cervicornis</name>
    <name type="common">Staghorn coral</name>
    <dbReference type="NCBI Taxonomy" id="6130"/>
    <lineage>
        <taxon>Eukaryota</taxon>
        <taxon>Metazoa</taxon>
        <taxon>Cnidaria</taxon>
        <taxon>Anthozoa</taxon>
        <taxon>Hexacorallia</taxon>
        <taxon>Scleractinia</taxon>
        <taxon>Astrocoeniina</taxon>
        <taxon>Acroporidae</taxon>
        <taxon>Acropora</taxon>
    </lineage>
</organism>
<dbReference type="AlphaFoldDB" id="A0AAD9PYF7"/>